<dbReference type="InterPro" id="IPR001448">
    <property type="entry name" value="SASP_alpha/beta-type"/>
</dbReference>
<name>A0A0V8J3X7_9BACL</name>
<dbReference type="InterPro" id="IPR038300">
    <property type="entry name" value="SASP_sf_alpha/beta"/>
</dbReference>
<protein>
    <submittedName>
        <fullName evidence="1">Alpha/beta hydrolase</fullName>
    </submittedName>
</protein>
<dbReference type="OrthoDB" id="1683773at2"/>
<dbReference type="GO" id="GO:0016787">
    <property type="term" value="F:hydrolase activity"/>
    <property type="evidence" value="ECO:0007669"/>
    <property type="project" value="UniProtKB-KW"/>
</dbReference>
<dbReference type="RefSeq" id="WP_061973277.1">
    <property type="nucleotide sequence ID" value="NZ_FMAV01000003.1"/>
</dbReference>
<comment type="caution">
    <text evidence="1">The sequence shown here is derived from an EMBL/GenBank/DDBJ whole genome shotgun (WGS) entry which is preliminary data.</text>
</comment>
<accession>A0A0V8J3X7</accession>
<keyword evidence="2" id="KW-1185">Reference proteome</keyword>
<dbReference type="AlphaFoldDB" id="A0A0V8J3X7"/>
<dbReference type="EMBL" id="LNQN01000005">
    <property type="protein sequence ID" value="KSU81750.1"/>
    <property type="molecule type" value="Genomic_DNA"/>
</dbReference>
<dbReference type="GO" id="GO:0006265">
    <property type="term" value="P:DNA topological change"/>
    <property type="evidence" value="ECO:0007669"/>
    <property type="project" value="InterPro"/>
</dbReference>
<evidence type="ECO:0000313" key="2">
    <source>
        <dbReference type="Proteomes" id="UP000054099"/>
    </source>
</evidence>
<sequence>MARRSRTPLVPESRPALDQLKAKVMKEVGYAVDPSQPDAVKYEVAKGMNVPMQKDYNGQLTAKQAGTVGGQIGGRMVSELIRQAKQHLNKQH</sequence>
<evidence type="ECO:0000313" key="1">
    <source>
        <dbReference type="EMBL" id="KSU81750.1"/>
    </source>
</evidence>
<dbReference type="Proteomes" id="UP000054099">
    <property type="component" value="Unassembled WGS sequence"/>
</dbReference>
<organism evidence="1 2">
    <name type="scientific">Fictibacillus enclensis</name>
    <dbReference type="NCBI Taxonomy" id="1017270"/>
    <lineage>
        <taxon>Bacteria</taxon>
        <taxon>Bacillati</taxon>
        <taxon>Bacillota</taxon>
        <taxon>Bacilli</taxon>
        <taxon>Bacillales</taxon>
        <taxon>Fictibacillaceae</taxon>
        <taxon>Fictibacillus</taxon>
    </lineage>
</organism>
<dbReference type="Gene3D" id="6.10.10.80">
    <property type="entry name" value="Small, acid-soluble spore protein, alpha/beta type-like"/>
    <property type="match status" value="1"/>
</dbReference>
<keyword evidence="1" id="KW-0378">Hydrolase</keyword>
<dbReference type="Pfam" id="PF00269">
    <property type="entry name" value="SASP"/>
    <property type="match status" value="1"/>
</dbReference>
<gene>
    <name evidence="1" type="ORF">AS030_15790</name>
</gene>
<dbReference type="GO" id="GO:0003690">
    <property type="term" value="F:double-stranded DNA binding"/>
    <property type="evidence" value="ECO:0007669"/>
    <property type="project" value="InterPro"/>
</dbReference>
<proteinExistence type="predicted"/>
<reference evidence="1 2" key="1">
    <citation type="journal article" date="2014" name="Antonie Van Leeuwenhoek">
        <title>Fictibacillus enclensis sp. nov., isolated from marine sediment.</title>
        <authorList>
            <person name="Dastager S.G."/>
            <person name="Mawlankar R."/>
            <person name="Srinivasan K."/>
            <person name="Tang S.K."/>
            <person name="Lee J.C."/>
            <person name="Ramana V.V."/>
            <person name="Shouche Y.S."/>
        </authorList>
    </citation>
    <scope>NUCLEOTIDE SEQUENCE [LARGE SCALE GENOMIC DNA]</scope>
    <source>
        <strain evidence="1 2">NIO-1003</strain>
    </source>
</reference>